<name>A0ACC6A3C5_9BACI</name>
<evidence type="ECO:0000313" key="2">
    <source>
        <dbReference type="Proteomes" id="UP001202289"/>
    </source>
</evidence>
<sequence>MYSSKYFEVNDSEIIFDFIKNYSFGTLISSTKDFPIATHLPLDIHKEQEDTYLLGHFAYANPHWKLLKENPQVLITFLGPHAYVSSSWYTHENVPTWNYLSVHIYGTTHFVEGKELEIMLEKMLEKYEQHRDNAVLWDTLDSEFLKREIQGIVGFKVKIERIEASFKLSQNRNNDDYKSIISNLKNEKDSSSIEVASWMKKIRQINE</sequence>
<protein>
    <submittedName>
        <fullName evidence="1">FMN-binding negative transcriptional regulator</fullName>
    </submittedName>
</protein>
<accession>A0ACC6A3C5</accession>
<dbReference type="EMBL" id="JAMBOP010000003">
    <property type="protein sequence ID" value="MCM3734961.1"/>
    <property type="molecule type" value="Genomic_DNA"/>
</dbReference>
<reference evidence="1" key="1">
    <citation type="submission" date="2022-05" db="EMBL/GenBank/DDBJ databases">
        <title>Comparative Genomics of Spacecraft Associated Microbes.</title>
        <authorList>
            <person name="Tran M.T."/>
            <person name="Wright A."/>
            <person name="Seuylemezian A."/>
            <person name="Eisen J."/>
            <person name="Coil D."/>
        </authorList>
    </citation>
    <scope>NUCLEOTIDE SEQUENCE</scope>
    <source>
        <strain evidence="1">FAIRING 10M-2.2</strain>
    </source>
</reference>
<gene>
    <name evidence="1" type="ORF">M3215_03795</name>
</gene>
<proteinExistence type="predicted"/>
<evidence type="ECO:0000313" key="1">
    <source>
        <dbReference type="EMBL" id="MCM3734961.1"/>
    </source>
</evidence>
<dbReference type="Proteomes" id="UP001202289">
    <property type="component" value="Unassembled WGS sequence"/>
</dbReference>
<keyword evidence="2" id="KW-1185">Reference proteome</keyword>
<organism evidence="1 2">
    <name type="scientific">Bacillus cytotoxicus</name>
    <dbReference type="NCBI Taxonomy" id="580165"/>
    <lineage>
        <taxon>Bacteria</taxon>
        <taxon>Bacillati</taxon>
        <taxon>Bacillota</taxon>
        <taxon>Bacilli</taxon>
        <taxon>Bacillales</taxon>
        <taxon>Bacillaceae</taxon>
        <taxon>Bacillus</taxon>
        <taxon>Bacillus cereus group</taxon>
    </lineage>
</organism>
<comment type="caution">
    <text evidence="1">The sequence shown here is derived from an EMBL/GenBank/DDBJ whole genome shotgun (WGS) entry which is preliminary data.</text>
</comment>